<reference evidence="2" key="2">
    <citation type="journal article" name="Front. Microbiol.">
        <title>Degradative Capacity of Two Strains of Rhodonia placenta: From Phenotype to Genotype.</title>
        <authorList>
            <person name="Kolle M."/>
            <person name="Horta M.A.C."/>
            <person name="Nowrousian M."/>
            <person name="Ohm R.A."/>
            <person name="Benz J.P."/>
            <person name="Pilgard A."/>
        </authorList>
    </citation>
    <scope>NUCLEOTIDE SEQUENCE</scope>
    <source>
        <strain evidence="2">FPRL280</strain>
    </source>
</reference>
<evidence type="ECO:0000313" key="2">
    <source>
        <dbReference type="EMBL" id="KAF9812809.1"/>
    </source>
</evidence>
<sequence length="96" mass="11127">MRAGLAAEDVLTAQRAYMTHCLNFMRRLDLCHADSILESPYVLTRNRIIDRWDADHRCVDWHAIYDTMRLNYLGWNCLVDGCDDEMIACVCGCLRA</sequence>
<dbReference type="AlphaFoldDB" id="A0A8H7P0Z7"/>
<protein>
    <submittedName>
        <fullName evidence="2">Uncharacterized protein</fullName>
    </submittedName>
</protein>
<gene>
    <name evidence="2" type="ORF">IEO21_05956</name>
</gene>
<name>A0A8H7P0Z7_9APHY</name>
<comment type="similarity">
    <text evidence="1">Belongs to the ustYa family.</text>
</comment>
<evidence type="ECO:0000256" key="1">
    <source>
        <dbReference type="ARBA" id="ARBA00035112"/>
    </source>
</evidence>
<dbReference type="Proteomes" id="UP000639403">
    <property type="component" value="Unassembled WGS sequence"/>
</dbReference>
<dbReference type="InterPro" id="IPR021765">
    <property type="entry name" value="UstYa-like"/>
</dbReference>
<dbReference type="EMBL" id="JADOXO010000121">
    <property type="protein sequence ID" value="KAF9812809.1"/>
    <property type="molecule type" value="Genomic_DNA"/>
</dbReference>
<organism evidence="2 3">
    <name type="scientific">Rhodonia placenta</name>
    <dbReference type="NCBI Taxonomy" id="104341"/>
    <lineage>
        <taxon>Eukaryota</taxon>
        <taxon>Fungi</taxon>
        <taxon>Dikarya</taxon>
        <taxon>Basidiomycota</taxon>
        <taxon>Agaricomycotina</taxon>
        <taxon>Agaricomycetes</taxon>
        <taxon>Polyporales</taxon>
        <taxon>Adustoporiaceae</taxon>
        <taxon>Rhodonia</taxon>
    </lineage>
</organism>
<evidence type="ECO:0000313" key="3">
    <source>
        <dbReference type="Proteomes" id="UP000639403"/>
    </source>
</evidence>
<comment type="caution">
    <text evidence="2">The sequence shown here is derived from an EMBL/GenBank/DDBJ whole genome shotgun (WGS) entry which is preliminary data.</text>
</comment>
<accession>A0A8H7P0Z7</accession>
<dbReference type="Pfam" id="PF11807">
    <property type="entry name" value="UstYa"/>
    <property type="match status" value="1"/>
</dbReference>
<proteinExistence type="inferred from homology"/>
<reference evidence="2" key="1">
    <citation type="submission" date="2020-11" db="EMBL/GenBank/DDBJ databases">
        <authorList>
            <person name="Koelle M."/>
            <person name="Horta M.A.C."/>
            <person name="Nowrousian M."/>
            <person name="Ohm R.A."/>
            <person name="Benz P."/>
            <person name="Pilgard A."/>
        </authorList>
    </citation>
    <scope>NUCLEOTIDE SEQUENCE</scope>
    <source>
        <strain evidence="2">FPRL280</strain>
    </source>
</reference>
<dbReference type="GO" id="GO:0043386">
    <property type="term" value="P:mycotoxin biosynthetic process"/>
    <property type="evidence" value="ECO:0007669"/>
    <property type="project" value="InterPro"/>
</dbReference>